<dbReference type="EMBL" id="JAATWB010000001">
    <property type="protein sequence ID" value="NJA88071.1"/>
    <property type="molecule type" value="Genomic_DNA"/>
</dbReference>
<dbReference type="Proteomes" id="UP000720344">
    <property type="component" value="Unassembled WGS sequence"/>
</dbReference>
<sequence length="175" mass="19356">MPDSTTYRKALAERSSYVENVLIHRLVAGLAGELWRRDPALPLNIFNSEVDDAGFDLVLGCGDRMRYIQVKQVHQKGTASKFSVRLEFTRLPGSCVVVVVYSETDLSVDHYLFFGGAADQPMPDVAGEKASVSPIKRGEDGKKKVRQHYRDVPRRKFAGPLDTGELLDALFGTAA</sequence>
<organism evidence="1 2">
    <name type="scientific">Rhodocyclus gracilis</name>
    <dbReference type="NCBI Taxonomy" id="2929842"/>
    <lineage>
        <taxon>Bacteria</taxon>
        <taxon>Pseudomonadati</taxon>
        <taxon>Pseudomonadota</taxon>
        <taxon>Betaproteobacteria</taxon>
        <taxon>Rhodocyclales</taxon>
        <taxon>Rhodocyclaceae</taxon>
        <taxon>Rhodocyclus</taxon>
    </lineage>
</organism>
<reference evidence="2" key="1">
    <citation type="submission" date="2020-03" db="EMBL/GenBank/DDBJ databases">
        <title>Whole-genome sequence of the purple nonsulfur bacterium Rhodocyclus tenuis DSM112.</title>
        <authorList>
            <person name="Kyndt J.A."/>
            <person name="Meyer T.E."/>
        </authorList>
    </citation>
    <scope>NUCLEOTIDE SEQUENCE [LARGE SCALE GENOMIC DNA]</scope>
    <source>
        <strain evidence="2">DSM 112</strain>
    </source>
</reference>
<gene>
    <name evidence="1" type="ORF">HCX48_02390</name>
</gene>
<keyword evidence="2" id="KW-1185">Reference proteome</keyword>
<proteinExistence type="predicted"/>
<evidence type="ECO:0008006" key="3">
    <source>
        <dbReference type="Google" id="ProtNLM"/>
    </source>
</evidence>
<name>A0ABX0WFL4_9RHOO</name>
<evidence type="ECO:0000313" key="1">
    <source>
        <dbReference type="EMBL" id="NJA88071.1"/>
    </source>
</evidence>
<accession>A0ABX0WFL4</accession>
<comment type="caution">
    <text evidence="1">The sequence shown here is derived from an EMBL/GenBank/DDBJ whole genome shotgun (WGS) entry which is preliminary data.</text>
</comment>
<evidence type="ECO:0000313" key="2">
    <source>
        <dbReference type="Proteomes" id="UP000720344"/>
    </source>
</evidence>
<protein>
    <recommendedName>
        <fullName evidence="3">DUF4365 domain-containing protein</fullName>
    </recommendedName>
</protein>
<dbReference type="RefSeq" id="WP_167680721.1">
    <property type="nucleotide sequence ID" value="NZ_JAATWB010000001.1"/>
</dbReference>